<feature type="region of interest" description="Disordered" evidence="2">
    <location>
        <begin position="293"/>
        <end position="312"/>
    </location>
</feature>
<organism evidence="3 4">
    <name type="scientific">Pleurodeles waltl</name>
    <name type="common">Iberian ribbed newt</name>
    <dbReference type="NCBI Taxonomy" id="8319"/>
    <lineage>
        <taxon>Eukaryota</taxon>
        <taxon>Metazoa</taxon>
        <taxon>Chordata</taxon>
        <taxon>Craniata</taxon>
        <taxon>Vertebrata</taxon>
        <taxon>Euteleostomi</taxon>
        <taxon>Amphibia</taxon>
        <taxon>Batrachia</taxon>
        <taxon>Caudata</taxon>
        <taxon>Salamandroidea</taxon>
        <taxon>Salamandridae</taxon>
        <taxon>Pleurodelinae</taxon>
        <taxon>Pleurodeles</taxon>
    </lineage>
</organism>
<gene>
    <name evidence="3" type="ORF">NDU88_011675</name>
</gene>
<dbReference type="Gene3D" id="3.30.70.1820">
    <property type="entry name" value="L1 transposable element, RRM domain"/>
    <property type="match status" value="1"/>
</dbReference>
<evidence type="ECO:0000256" key="1">
    <source>
        <dbReference type="SAM" id="Coils"/>
    </source>
</evidence>
<evidence type="ECO:0000313" key="4">
    <source>
        <dbReference type="Proteomes" id="UP001066276"/>
    </source>
</evidence>
<feature type="coiled-coil region" evidence="1">
    <location>
        <begin position="60"/>
        <end position="87"/>
    </location>
</feature>
<dbReference type="EMBL" id="JANPWB010000010">
    <property type="protein sequence ID" value="KAJ1145388.1"/>
    <property type="molecule type" value="Genomic_DNA"/>
</dbReference>
<reference evidence="3" key="1">
    <citation type="journal article" date="2022" name="bioRxiv">
        <title>Sequencing and chromosome-scale assembly of the giantPleurodeles waltlgenome.</title>
        <authorList>
            <person name="Brown T."/>
            <person name="Elewa A."/>
            <person name="Iarovenko S."/>
            <person name="Subramanian E."/>
            <person name="Araus A.J."/>
            <person name="Petzold A."/>
            <person name="Susuki M."/>
            <person name="Suzuki K.-i.T."/>
            <person name="Hayashi T."/>
            <person name="Toyoda A."/>
            <person name="Oliveira C."/>
            <person name="Osipova E."/>
            <person name="Leigh N.D."/>
            <person name="Simon A."/>
            <person name="Yun M.H."/>
        </authorList>
    </citation>
    <scope>NUCLEOTIDE SEQUENCE</scope>
    <source>
        <strain evidence="3">20211129_DDA</strain>
        <tissue evidence="3">Liver</tissue>
    </source>
</reference>
<sequence length="341" mass="38354">MGRHRLTEASQGNTMEQYTTPVPLLQRQTRLGVAGDGLSVAMNTEEPSQAEILAAIQGSRVALEAKIETVEVEVNLLRADLRKVSDKFKVAEVSIVELQTEVGSLRKQMVQATSTVGRLEARLEDAGGRSQHNNIRLLGFLEGAEGFAAETFVENWIKDILQPAGLSRVFMVEGAHTALIAPPRPSAPPRAIIAHLLNYKDRDCVLRVARESHRAVFENGKMSIYPDYTNKVQSSRKGFLEVKAKLRAMNIRYMLLYLARLKVHSGCRSHFFKHPEEVWSWLEMWDKVTPGRSERTGGAAHQASGADRRTGEPVGEASWRVLWLQTLSIELRYNRMGQWRR</sequence>
<name>A0AAV7QZA2_PLEWA</name>
<dbReference type="AlphaFoldDB" id="A0AAV7QZA2"/>
<keyword evidence="1" id="KW-0175">Coiled coil</keyword>
<evidence type="ECO:0000313" key="3">
    <source>
        <dbReference type="EMBL" id="KAJ1145388.1"/>
    </source>
</evidence>
<evidence type="ECO:0008006" key="5">
    <source>
        <dbReference type="Google" id="ProtNLM"/>
    </source>
</evidence>
<dbReference type="InterPro" id="IPR004244">
    <property type="entry name" value="Transposase_22"/>
</dbReference>
<accession>A0AAV7QZA2</accession>
<protein>
    <recommendedName>
        <fullName evidence="5">LINE-1 type transposase domain-containing protein 1</fullName>
    </recommendedName>
</protein>
<keyword evidence="4" id="KW-1185">Reference proteome</keyword>
<dbReference type="PANTHER" id="PTHR11505">
    <property type="entry name" value="L1 TRANSPOSABLE ELEMENT-RELATED"/>
    <property type="match status" value="1"/>
</dbReference>
<comment type="caution">
    <text evidence="3">The sequence shown here is derived from an EMBL/GenBank/DDBJ whole genome shotgun (WGS) entry which is preliminary data.</text>
</comment>
<evidence type="ECO:0000256" key="2">
    <source>
        <dbReference type="SAM" id="MobiDB-lite"/>
    </source>
</evidence>
<dbReference type="Proteomes" id="UP001066276">
    <property type="component" value="Chromosome 6"/>
</dbReference>
<proteinExistence type="predicted"/>